<dbReference type="AlphaFoldDB" id="A0A8D8KC58"/>
<name>A0A8D8KC58_CULPI</name>
<sequence length="110" mass="12068">MGTLSGSTLAMCRSNRWRPTRREISSELPSSLATRGTTSCTRRRTSRWRSWSHRTAGRSWPRTPTGKRGSAGSGSRRCSRTATSSSTGKPTSRLNRARTGYSISDIGGIF</sequence>
<proteinExistence type="predicted"/>
<feature type="compositionally biased region" description="Basic residues" evidence="1">
    <location>
        <begin position="41"/>
        <end position="56"/>
    </location>
</feature>
<reference evidence="2" key="1">
    <citation type="submission" date="2021-05" db="EMBL/GenBank/DDBJ databases">
        <authorList>
            <person name="Alioto T."/>
            <person name="Alioto T."/>
            <person name="Gomez Garrido J."/>
        </authorList>
    </citation>
    <scope>NUCLEOTIDE SEQUENCE</scope>
</reference>
<organism evidence="2">
    <name type="scientific">Culex pipiens</name>
    <name type="common">House mosquito</name>
    <dbReference type="NCBI Taxonomy" id="7175"/>
    <lineage>
        <taxon>Eukaryota</taxon>
        <taxon>Metazoa</taxon>
        <taxon>Ecdysozoa</taxon>
        <taxon>Arthropoda</taxon>
        <taxon>Hexapoda</taxon>
        <taxon>Insecta</taxon>
        <taxon>Pterygota</taxon>
        <taxon>Neoptera</taxon>
        <taxon>Endopterygota</taxon>
        <taxon>Diptera</taxon>
        <taxon>Nematocera</taxon>
        <taxon>Culicoidea</taxon>
        <taxon>Culicidae</taxon>
        <taxon>Culicinae</taxon>
        <taxon>Culicini</taxon>
        <taxon>Culex</taxon>
        <taxon>Culex</taxon>
    </lineage>
</organism>
<dbReference type="EMBL" id="HBUE01214523">
    <property type="protein sequence ID" value="CAG6536099.1"/>
    <property type="molecule type" value="Transcribed_RNA"/>
</dbReference>
<evidence type="ECO:0000256" key="1">
    <source>
        <dbReference type="SAM" id="MobiDB-lite"/>
    </source>
</evidence>
<feature type="region of interest" description="Disordered" evidence="1">
    <location>
        <begin position="1"/>
        <end position="110"/>
    </location>
</feature>
<dbReference type="EMBL" id="HBUE01321038">
    <property type="protein sequence ID" value="CAG6588090.1"/>
    <property type="molecule type" value="Transcribed_RNA"/>
</dbReference>
<accession>A0A8D8KC58</accession>
<evidence type="ECO:0000313" key="2">
    <source>
        <dbReference type="EMBL" id="CAG6588090.1"/>
    </source>
</evidence>
<protein>
    <submittedName>
        <fullName evidence="2">(northern house mosquito) hypothetical protein</fullName>
    </submittedName>
</protein>
<feature type="compositionally biased region" description="Low complexity" evidence="1">
    <location>
        <begin position="66"/>
        <end position="88"/>
    </location>
</feature>